<gene>
    <name evidence="2" type="ORF">BS47DRAFT_1390918</name>
</gene>
<protein>
    <submittedName>
        <fullName evidence="2">Uncharacterized protein</fullName>
    </submittedName>
</protein>
<feature type="compositionally biased region" description="Pro residues" evidence="1">
    <location>
        <begin position="272"/>
        <end position="284"/>
    </location>
</feature>
<sequence length="385" mass="40157">MTRDLLMRRAWTFNAGPFLSLYEERPVYDDWERPRVATREKAVFGGQHADPLVDASCPEQSLGVCTPLESLSPLRLDCAVQMATGHATHVHDRSGSRPAEDEWCVLPLAQVLLWFASCGGELVVESIRPLCRGAPPVPAVVRSPAIFRPWVHFDLPPPAAFRRRSAHRSVVVAPAVPVGSVLAPLRDSVVRGRASLRIFAGLFIPNRDSHPPSSSHCAFLLSPRSRSSGSRRSASASHGPTKVVDSFEAPQTPPGRPSAPPVIPGDSFEALQPPPDHPSAPPVVPSDSFEAPQMPPGRPSTLSTFPGGAIPETADPAATNPAAADPAAANPAAANPAVADPAVADPAAADPAAADPAATDPAAADPAAADSAAPIQPPPNQLPPT</sequence>
<evidence type="ECO:0000256" key="1">
    <source>
        <dbReference type="SAM" id="MobiDB-lite"/>
    </source>
</evidence>
<reference evidence="2" key="1">
    <citation type="journal article" date="2020" name="Nat. Commun.">
        <title>Large-scale genome sequencing of mycorrhizal fungi provides insights into the early evolution of symbiotic traits.</title>
        <authorList>
            <person name="Miyauchi S."/>
            <person name="Kiss E."/>
            <person name="Kuo A."/>
            <person name="Drula E."/>
            <person name="Kohler A."/>
            <person name="Sanchez-Garcia M."/>
            <person name="Morin E."/>
            <person name="Andreopoulos B."/>
            <person name="Barry K.W."/>
            <person name="Bonito G."/>
            <person name="Buee M."/>
            <person name="Carver A."/>
            <person name="Chen C."/>
            <person name="Cichocki N."/>
            <person name="Clum A."/>
            <person name="Culley D."/>
            <person name="Crous P.W."/>
            <person name="Fauchery L."/>
            <person name="Girlanda M."/>
            <person name="Hayes R.D."/>
            <person name="Keri Z."/>
            <person name="LaButti K."/>
            <person name="Lipzen A."/>
            <person name="Lombard V."/>
            <person name="Magnuson J."/>
            <person name="Maillard F."/>
            <person name="Murat C."/>
            <person name="Nolan M."/>
            <person name="Ohm R.A."/>
            <person name="Pangilinan J."/>
            <person name="Pereira M.F."/>
            <person name="Perotto S."/>
            <person name="Peter M."/>
            <person name="Pfister S."/>
            <person name="Riley R."/>
            <person name="Sitrit Y."/>
            <person name="Stielow J.B."/>
            <person name="Szollosi G."/>
            <person name="Zifcakova L."/>
            <person name="Stursova M."/>
            <person name="Spatafora J.W."/>
            <person name="Tedersoo L."/>
            <person name="Vaario L.M."/>
            <person name="Yamada A."/>
            <person name="Yan M."/>
            <person name="Wang P."/>
            <person name="Xu J."/>
            <person name="Bruns T."/>
            <person name="Baldrian P."/>
            <person name="Vilgalys R."/>
            <person name="Dunand C."/>
            <person name="Henrissat B."/>
            <person name="Grigoriev I.V."/>
            <person name="Hibbett D."/>
            <person name="Nagy L.G."/>
            <person name="Martin F.M."/>
        </authorList>
    </citation>
    <scope>NUCLEOTIDE SEQUENCE</scope>
    <source>
        <strain evidence="2">UP504</strain>
    </source>
</reference>
<evidence type="ECO:0000313" key="2">
    <source>
        <dbReference type="EMBL" id="KAF9516283.1"/>
    </source>
</evidence>
<comment type="caution">
    <text evidence="2">The sequence shown here is derived from an EMBL/GenBank/DDBJ whole genome shotgun (WGS) entry which is preliminary data.</text>
</comment>
<keyword evidence="3" id="KW-1185">Reference proteome</keyword>
<feature type="compositionally biased region" description="Low complexity" evidence="1">
    <location>
        <begin position="314"/>
        <end position="374"/>
    </location>
</feature>
<feature type="compositionally biased region" description="Pro residues" evidence="1">
    <location>
        <begin position="375"/>
        <end position="385"/>
    </location>
</feature>
<dbReference type="EMBL" id="MU128941">
    <property type="protein sequence ID" value="KAF9516283.1"/>
    <property type="molecule type" value="Genomic_DNA"/>
</dbReference>
<name>A0A9P6B273_9AGAM</name>
<feature type="compositionally biased region" description="Pro residues" evidence="1">
    <location>
        <begin position="251"/>
        <end position="263"/>
    </location>
</feature>
<dbReference type="Proteomes" id="UP000886523">
    <property type="component" value="Unassembled WGS sequence"/>
</dbReference>
<proteinExistence type="predicted"/>
<dbReference type="AlphaFoldDB" id="A0A9P6B273"/>
<feature type="region of interest" description="Disordered" evidence="1">
    <location>
        <begin position="209"/>
        <end position="385"/>
    </location>
</feature>
<feature type="compositionally biased region" description="Low complexity" evidence="1">
    <location>
        <begin position="222"/>
        <end position="240"/>
    </location>
</feature>
<accession>A0A9P6B273</accession>
<organism evidence="2 3">
    <name type="scientific">Hydnum rufescens UP504</name>
    <dbReference type="NCBI Taxonomy" id="1448309"/>
    <lineage>
        <taxon>Eukaryota</taxon>
        <taxon>Fungi</taxon>
        <taxon>Dikarya</taxon>
        <taxon>Basidiomycota</taxon>
        <taxon>Agaricomycotina</taxon>
        <taxon>Agaricomycetes</taxon>
        <taxon>Cantharellales</taxon>
        <taxon>Hydnaceae</taxon>
        <taxon>Hydnum</taxon>
    </lineage>
</organism>
<evidence type="ECO:0000313" key="3">
    <source>
        <dbReference type="Proteomes" id="UP000886523"/>
    </source>
</evidence>